<dbReference type="EMBL" id="CP001848">
    <property type="protein sequence ID" value="ADB15950.1"/>
    <property type="molecule type" value="Genomic_DNA"/>
</dbReference>
<dbReference type="PROSITE" id="PS51257">
    <property type="entry name" value="PROKAR_LIPOPROTEIN"/>
    <property type="match status" value="1"/>
</dbReference>
<evidence type="ECO:0000313" key="4">
    <source>
        <dbReference type="Proteomes" id="UP000001887"/>
    </source>
</evidence>
<dbReference type="OrthoDB" id="289097at2"/>
<evidence type="ECO:0000256" key="1">
    <source>
        <dbReference type="SAM" id="MobiDB-lite"/>
    </source>
</evidence>
<evidence type="ECO:0008006" key="5">
    <source>
        <dbReference type="Google" id="ProtNLM"/>
    </source>
</evidence>
<proteinExistence type="predicted"/>
<feature type="signal peptide" evidence="2">
    <location>
        <begin position="1"/>
        <end position="21"/>
    </location>
</feature>
<dbReference type="KEGG" id="psl:Psta_1272"/>
<feature type="region of interest" description="Disordered" evidence="1">
    <location>
        <begin position="43"/>
        <end position="71"/>
    </location>
</feature>
<protein>
    <recommendedName>
        <fullName evidence="5">Carboxypeptidase regulatory-like domain-containing protein</fullName>
    </recommendedName>
</protein>
<keyword evidence="4" id="KW-1185">Reference proteome</keyword>
<evidence type="ECO:0000256" key="2">
    <source>
        <dbReference type="SAM" id="SignalP"/>
    </source>
</evidence>
<reference evidence="3 4" key="1">
    <citation type="journal article" date="2009" name="Stand. Genomic Sci.">
        <title>Complete genome sequence of Pirellula staleyi type strain (ATCC 27377).</title>
        <authorList>
            <person name="Clum A."/>
            <person name="Tindall B.J."/>
            <person name="Sikorski J."/>
            <person name="Ivanova N."/>
            <person name="Mavrommatis K."/>
            <person name="Lucas S."/>
            <person name="Glavina del Rio T."/>
            <person name="Nolan M."/>
            <person name="Chen F."/>
            <person name="Tice H."/>
            <person name="Pitluck S."/>
            <person name="Cheng J.F."/>
            <person name="Chertkov O."/>
            <person name="Brettin T."/>
            <person name="Han C."/>
            <person name="Detter J.C."/>
            <person name="Kuske C."/>
            <person name="Bruce D."/>
            <person name="Goodwin L."/>
            <person name="Ovchinikova G."/>
            <person name="Pati A."/>
            <person name="Mikhailova N."/>
            <person name="Chen A."/>
            <person name="Palaniappan K."/>
            <person name="Land M."/>
            <person name="Hauser L."/>
            <person name="Chang Y.J."/>
            <person name="Jeffries C.D."/>
            <person name="Chain P."/>
            <person name="Rohde M."/>
            <person name="Goker M."/>
            <person name="Bristow J."/>
            <person name="Eisen J.A."/>
            <person name="Markowitz V."/>
            <person name="Hugenholtz P."/>
            <person name="Kyrpides N.C."/>
            <person name="Klenk H.P."/>
            <person name="Lapidus A."/>
        </authorList>
    </citation>
    <scope>NUCLEOTIDE SEQUENCE [LARGE SCALE GENOMIC DNA]</scope>
    <source>
        <strain evidence="4">ATCC 27377 / DSM 6068 / ICPB 4128</strain>
    </source>
</reference>
<feature type="compositionally biased region" description="Polar residues" evidence="1">
    <location>
        <begin position="43"/>
        <end position="57"/>
    </location>
</feature>
<dbReference type="AlphaFoldDB" id="D2QW75"/>
<keyword evidence="2" id="KW-0732">Signal</keyword>
<feature type="chain" id="PRO_5003034351" description="Carboxypeptidase regulatory-like domain-containing protein" evidence="2">
    <location>
        <begin position="22"/>
        <end position="145"/>
    </location>
</feature>
<gene>
    <name evidence="3" type="ordered locus">Psta_1272</name>
</gene>
<dbReference type="Proteomes" id="UP000001887">
    <property type="component" value="Chromosome"/>
</dbReference>
<accession>D2QW75</accession>
<dbReference type="HOGENOM" id="CLU_113730_5_2_0"/>
<name>D2QW75_PIRSD</name>
<sequence length="145" mass="14709" precursor="true">MRNYLNRSRVGLLMVALVALAAVGCGSGTSGVSGKVTMNGQPVTGGSLTFSPISSGGTDAGKPAAGNVQADGSYVLGTDSEKDGAAAGRYKVLYSAPAAKYPDGVEPQPGMQPTYSPFQNMVPKTAEVEVKSGSNTIDIELVPPQ</sequence>
<organism evidence="3 4">
    <name type="scientific">Pirellula staleyi (strain ATCC 27377 / DSM 6068 / ICPB 4128)</name>
    <name type="common">Pirella staleyi</name>
    <dbReference type="NCBI Taxonomy" id="530564"/>
    <lineage>
        <taxon>Bacteria</taxon>
        <taxon>Pseudomonadati</taxon>
        <taxon>Planctomycetota</taxon>
        <taxon>Planctomycetia</taxon>
        <taxon>Pirellulales</taxon>
        <taxon>Pirellulaceae</taxon>
        <taxon>Pirellula</taxon>
    </lineage>
</organism>
<dbReference type="STRING" id="530564.Psta_1272"/>
<evidence type="ECO:0000313" key="3">
    <source>
        <dbReference type="EMBL" id="ADB15950.1"/>
    </source>
</evidence>